<evidence type="ECO:0000313" key="1">
    <source>
        <dbReference type="EMBL" id="KAK5580280.1"/>
    </source>
</evidence>
<dbReference type="AlphaFoldDB" id="A0AAN7Z126"/>
<accession>A0AAN7Z126</accession>
<gene>
    <name evidence="1" type="ORF">RB653_000296</name>
</gene>
<dbReference type="Proteomes" id="UP001344447">
    <property type="component" value="Unassembled WGS sequence"/>
</dbReference>
<sequence length="68" mass="7856">MTILESLTKFSNSSMNINKINSTNNNNYNNIIIQQSPFIINIFEKSICTAIIPHNEIERKMPIFKRLG</sequence>
<organism evidence="1 2">
    <name type="scientific">Dictyostelium firmibasis</name>
    <dbReference type="NCBI Taxonomy" id="79012"/>
    <lineage>
        <taxon>Eukaryota</taxon>
        <taxon>Amoebozoa</taxon>
        <taxon>Evosea</taxon>
        <taxon>Eumycetozoa</taxon>
        <taxon>Dictyostelia</taxon>
        <taxon>Dictyosteliales</taxon>
        <taxon>Dictyosteliaceae</taxon>
        <taxon>Dictyostelium</taxon>
    </lineage>
</organism>
<evidence type="ECO:0000313" key="2">
    <source>
        <dbReference type="Proteomes" id="UP001344447"/>
    </source>
</evidence>
<dbReference type="EMBL" id="JAVFKY010000002">
    <property type="protein sequence ID" value="KAK5580280.1"/>
    <property type="molecule type" value="Genomic_DNA"/>
</dbReference>
<reference evidence="1 2" key="1">
    <citation type="submission" date="2023-11" db="EMBL/GenBank/DDBJ databases">
        <title>Dfirmibasis_genome.</title>
        <authorList>
            <person name="Edelbroek B."/>
            <person name="Kjellin J."/>
            <person name="Jerlstrom-Hultqvist J."/>
            <person name="Soderbom F."/>
        </authorList>
    </citation>
    <scope>NUCLEOTIDE SEQUENCE [LARGE SCALE GENOMIC DNA]</scope>
    <source>
        <strain evidence="1 2">TNS-C-14</strain>
    </source>
</reference>
<proteinExistence type="predicted"/>
<keyword evidence="2" id="KW-1185">Reference proteome</keyword>
<comment type="caution">
    <text evidence="1">The sequence shown here is derived from an EMBL/GenBank/DDBJ whole genome shotgun (WGS) entry which is preliminary data.</text>
</comment>
<protein>
    <submittedName>
        <fullName evidence="1">Uncharacterized protein</fullName>
    </submittedName>
</protein>
<name>A0AAN7Z126_9MYCE</name>